<comment type="similarity">
    <text evidence="1">Belongs to the RelE toxin family.</text>
</comment>
<dbReference type="InterPro" id="IPR007712">
    <property type="entry name" value="RelE/ParE_toxin"/>
</dbReference>
<gene>
    <name evidence="3" type="ORF">ABK249_21840</name>
</gene>
<protein>
    <submittedName>
        <fullName evidence="3">Type II toxin-antitoxin system RelE/ParE family toxin</fullName>
    </submittedName>
</protein>
<dbReference type="PANTHER" id="PTHR33755:SF7">
    <property type="entry name" value="TOXIN MODULE OF TOXIN-ANTITOXIN SYSTEM RELE_STBE FAMILY"/>
    <property type="match status" value="1"/>
</dbReference>
<name>A0ABV0M9A0_9HYPH</name>
<evidence type="ECO:0000313" key="3">
    <source>
        <dbReference type="EMBL" id="MEQ1407569.1"/>
    </source>
</evidence>
<keyword evidence="4" id="KW-1185">Reference proteome</keyword>
<dbReference type="Pfam" id="PF05016">
    <property type="entry name" value="ParE_toxin"/>
    <property type="match status" value="1"/>
</dbReference>
<organism evidence="3 4">
    <name type="scientific">Neorhizobium phenanthreniclasticum</name>
    <dbReference type="NCBI Taxonomy" id="3157917"/>
    <lineage>
        <taxon>Bacteria</taxon>
        <taxon>Pseudomonadati</taxon>
        <taxon>Pseudomonadota</taxon>
        <taxon>Alphaproteobacteria</taxon>
        <taxon>Hyphomicrobiales</taxon>
        <taxon>Rhizobiaceae</taxon>
        <taxon>Rhizobium/Agrobacterium group</taxon>
        <taxon>Neorhizobium</taxon>
    </lineage>
</organism>
<proteinExistence type="inferred from homology"/>
<comment type="caution">
    <text evidence="3">The sequence shown here is derived from an EMBL/GenBank/DDBJ whole genome shotgun (WGS) entry which is preliminary data.</text>
</comment>
<evidence type="ECO:0000256" key="1">
    <source>
        <dbReference type="ARBA" id="ARBA00006226"/>
    </source>
</evidence>
<dbReference type="EMBL" id="JBEAAL010000019">
    <property type="protein sequence ID" value="MEQ1407569.1"/>
    <property type="molecule type" value="Genomic_DNA"/>
</dbReference>
<dbReference type="InterPro" id="IPR051803">
    <property type="entry name" value="TA_system_RelE-like_toxin"/>
</dbReference>
<dbReference type="Gene3D" id="3.30.2310.20">
    <property type="entry name" value="RelE-like"/>
    <property type="match status" value="1"/>
</dbReference>
<evidence type="ECO:0000256" key="2">
    <source>
        <dbReference type="ARBA" id="ARBA00022649"/>
    </source>
</evidence>
<keyword evidence="2" id="KW-1277">Toxin-antitoxin system</keyword>
<dbReference type="InterPro" id="IPR035093">
    <property type="entry name" value="RelE/ParE_toxin_dom_sf"/>
</dbReference>
<dbReference type="Proteomes" id="UP001496627">
    <property type="component" value="Unassembled WGS sequence"/>
</dbReference>
<accession>A0ABV0M9A0</accession>
<reference evidence="3 4" key="1">
    <citation type="submission" date="2024-05" db="EMBL/GenBank/DDBJ databases">
        <title>Neorhizobium sp. Rsf11, a plant growth promoting and heavy metal resistant PAH-degrader.</title>
        <authorList>
            <person name="Golubev S.N."/>
            <person name="Muratova A.Y."/>
            <person name="Markelova M.I."/>
        </authorList>
    </citation>
    <scope>NUCLEOTIDE SEQUENCE [LARGE SCALE GENOMIC DNA]</scope>
    <source>
        <strain evidence="3 4">Rsf11</strain>
    </source>
</reference>
<dbReference type="RefSeq" id="WP_227705081.1">
    <property type="nucleotide sequence ID" value="NZ_JBEAAL010000019.1"/>
</dbReference>
<sequence>MKVILSKKAGRFLRQERAYLEQFNPRAAMAVMRQLRASLRLLGEFSRAGGDLQALEGRRRLVSGAYIIHYRVEKSAVYVSHIRHGRQEPLELEKDGEPGEEG</sequence>
<evidence type="ECO:0000313" key="4">
    <source>
        <dbReference type="Proteomes" id="UP001496627"/>
    </source>
</evidence>
<dbReference type="PANTHER" id="PTHR33755">
    <property type="entry name" value="TOXIN PARE1-RELATED"/>
    <property type="match status" value="1"/>
</dbReference>